<organism evidence="5 6">
    <name type="scientific">Croceicoccus esteveae</name>
    <dbReference type="NCBI Taxonomy" id="3075597"/>
    <lineage>
        <taxon>Bacteria</taxon>
        <taxon>Pseudomonadati</taxon>
        <taxon>Pseudomonadota</taxon>
        <taxon>Alphaproteobacteria</taxon>
        <taxon>Sphingomonadales</taxon>
        <taxon>Erythrobacteraceae</taxon>
        <taxon>Croceicoccus</taxon>
    </lineage>
</organism>
<sequence>MRIGKLAKATNTKVETIRFYEREGILPPADRTDANYRDYSPSHLAKLTFIRRSRNLGFSMAQVRSLLKLSDNDNHPCAQVDAMARDHLEEIDRKIADLTALRAELAHLLGSCNSDRIGECRIVEALGSA</sequence>
<dbReference type="SUPFAM" id="SSF46955">
    <property type="entry name" value="Putative DNA-binding domain"/>
    <property type="match status" value="1"/>
</dbReference>
<gene>
    <name evidence="5" type="ORF">RM533_01245</name>
</gene>
<dbReference type="InterPro" id="IPR047057">
    <property type="entry name" value="MerR_fam"/>
</dbReference>
<dbReference type="InterPro" id="IPR000551">
    <property type="entry name" value="MerR-type_HTH_dom"/>
</dbReference>
<name>A0ABU2ZDX6_9SPHN</name>
<dbReference type="Gene3D" id="1.10.1660.10">
    <property type="match status" value="1"/>
</dbReference>
<dbReference type="CDD" id="cd04785">
    <property type="entry name" value="HTH_CadR-PbrR-like"/>
    <property type="match status" value="1"/>
</dbReference>
<dbReference type="EMBL" id="JAVRHS010000001">
    <property type="protein sequence ID" value="MDT0574805.1"/>
    <property type="molecule type" value="Genomic_DNA"/>
</dbReference>
<dbReference type="Proteomes" id="UP001259803">
    <property type="component" value="Unassembled WGS sequence"/>
</dbReference>
<keyword evidence="1" id="KW-0805">Transcription regulation</keyword>
<keyword evidence="3" id="KW-0804">Transcription</keyword>
<dbReference type="Pfam" id="PF09278">
    <property type="entry name" value="MerR-DNA-bind"/>
    <property type="match status" value="1"/>
</dbReference>
<evidence type="ECO:0000313" key="5">
    <source>
        <dbReference type="EMBL" id="MDT0574805.1"/>
    </source>
</evidence>
<dbReference type="PANTHER" id="PTHR30204">
    <property type="entry name" value="REDOX-CYCLING DRUG-SENSING TRANSCRIPTIONAL ACTIVATOR SOXR"/>
    <property type="match status" value="1"/>
</dbReference>
<dbReference type="PRINTS" id="PR00040">
    <property type="entry name" value="HTHMERR"/>
</dbReference>
<dbReference type="RefSeq" id="WP_311339367.1">
    <property type="nucleotide sequence ID" value="NZ_JAVRHS010000001.1"/>
</dbReference>
<evidence type="ECO:0000256" key="3">
    <source>
        <dbReference type="ARBA" id="ARBA00023163"/>
    </source>
</evidence>
<comment type="caution">
    <text evidence="5">The sequence shown here is derived from an EMBL/GenBank/DDBJ whole genome shotgun (WGS) entry which is preliminary data.</text>
</comment>
<keyword evidence="6" id="KW-1185">Reference proteome</keyword>
<dbReference type="Pfam" id="PF00376">
    <property type="entry name" value="MerR"/>
    <property type="match status" value="1"/>
</dbReference>
<evidence type="ECO:0000256" key="1">
    <source>
        <dbReference type="ARBA" id="ARBA00023015"/>
    </source>
</evidence>
<dbReference type="SMART" id="SM00422">
    <property type="entry name" value="HTH_MERR"/>
    <property type="match status" value="1"/>
</dbReference>
<dbReference type="InterPro" id="IPR015358">
    <property type="entry name" value="Tscrpt_reg_MerR_DNA-bd"/>
</dbReference>
<dbReference type="InterPro" id="IPR009061">
    <property type="entry name" value="DNA-bd_dom_put_sf"/>
</dbReference>
<accession>A0ABU2ZDX6</accession>
<reference evidence="5 6" key="1">
    <citation type="submission" date="2023-09" db="EMBL/GenBank/DDBJ databases">
        <authorList>
            <person name="Rey-Velasco X."/>
        </authorList>
    </citation>
    <scope>NUCLEOTIDE SEQUENCE [LARGE SCALE GENOMIC DNA]</scope>
    <source>
        <strain evidence="5 6">F390</strain>
    </source>
</reference>
<dbReference type="PROSITE" id="PS50937">
    <property type="entry name" value="HTH_MERR_2"/>
    <property type="match status" value="1"/>
</dbReference>
<evidence type="ECO:0000259" key="4">
    <source>
        <dbReference type="PROSITE" id="PS50937"/>
    </source>
</evidence>
<keyword evidence="2" id="KW-0238">DNA-binding</keyword>
<dbReference type="PANTHER" id="PTHR30204:SF92">
    <property type="entry name" value="HTH-TYPE TRANSCRIPTIONAL REGULATOR ZNTR"/>
    <property type="match status" value="1"/>
</dbReference>
<feature type="domain" description="HTH merR-type" evidence="4">
    <location>
        <begin position="1"/>
        <end position="69"/>
    </location>
</feature>
<evidence type="ECO:0000313" key="6">
    <source>
        <dbReference type="Proteomes" id="UP001259803"/>
    </source>
</evidence>
<proteinExistence type="predicted"/>
<protein>
    <submittedName>
        <fullName evidence="5">Helix-turn-helix domain-containing protein</fullName>
    </submittedName>
</protein>
<evidence type="ECO:0000256" key="2">
    <source>
        <dbReference type="ARBA" id="ARBA00023125"/>
    </source>
</evidence>